<dbReference type="Gene3D" id="1.10.260.40">
    <property type="entry name" value="lambda repressor-like DNA-binding domains"/>
    <property type="match status" value="1"/>
</dbReference>
<dbReference type="STRING" id="44933.SAMN05660971_04237"/>
<dbReference type="CDD" id="cd00093">
    <property type="entry name" value="HTH_XRE"/>
    <property type="match status" value="1"/>
</dbReference>
<gene>
    <name evidence="2" type="ORF">HCU01_42870</name>
    <name evidence="3" type="ORF">SAMN05660971_04237</name>
</gene>
<protein>
    <submittedName>
        <fullName evidence="3">Predicted DNA-binding protein, contains XRE-type HTH domain</fullName>
    </submittedName>
    <submittedName>
        <fullName evidence="2">Transcriptional regulator</fullName>
    </submittedName>
</protein>
<dbReference type="SUPFAM" id="SSF47413">
    <property type="entry name" value="lambda repressor-like DNA-binding domains"/>
    <property type="match status" value="1"/>
</dbReference>
<dbReference type="SMART" id="SM00530">
    <property type="entry name" value="HTH_XRE"/>
    <property type="match status" value="1"/>
</dbReference>
<evidence type="ECO:0000313" key="3">
    <source>
        <dbReference type="EMBL" id="SHM91267.1"/>
    </source>
</evidence>
<dbReference type="AlphaFoldDB" id="A0A1M7MK87"/>
<dbReference type="Pfam" id="PF13744">
    <property type="entry name" value="HTH_37"/>
    <property type="match status" value="1"/>
</dbReference>
<evidence type="ECO:0000259" key="1">
    <source>
        <dbReference type="PROSITE" id="PS50943"/>
    </source>
</evidence>
<sequence length="92" mass="10276">MARFESVWDAISDTPQEALNMKVRAELMSKLTDTIEAWDITQREAAERLGVTQPRVNDLLKGRIDRFSVDTLLNMSAAAHIPVTLSFATEVA</sequence>
<keyword evidence="3" id="KW-0238">DNA-binding</keyword>
<dbReference type="PROSITE" id="PS50943">
    <property type="entry name" value="HTH_CROC1"/>
    <property type="match status" value="1"/>
</dbReference>
<reference evidence="3 4" key="1">
    <citation type="submission" date="2016-11" db="EMBL/GenBank/DDBJ databases">
        <authorList>
            <person name="Jaros S."/>
            <person name="Januszkiewicz K."/>
            <person name="Wedrychowicz H."/>
        </authorList>
    </citation>
    <scope>NUCLEOTIDE SEQUENCE [LARGE SCALE GENOMIC DNA]</scope>
    <source>
        <strain evidence="3 4">DSM 4740</strain>
    </source>
</reference>
<dbReference type="OrthoDB" id="9788479at2"/>
<proteinExistence type="predicted"/>
<accession>A0A1M7MK87</accession>
<dbReference type="InterPro" id="IPR001387">
    <property type="entry name" value="Cro/C1-type_HTH"/>
</dbReference>
<feature type="domain" description="HTH cro/C1-type" evidence="1">
    <location>
        <begin position="40"/>
        <end position="86"/>
    </location>
</feature>
<keyword evidence="5" id="KW-1185">Reference proteome</keyword>
<dbReference type="InterPro" id="IPR039554">
    <property type="entry name" value="HigA2-like_HTH"/>
</dbReference>
<dbReference type="Proteomes" id="UP000184123">
    <property type="component" value="Unassembled WGS sequence"/>
</dbReference>
<dbReference type="RefSeq" id="WP_073437211.1">
    <property type="nucleotide sequence ID" value="NZ_BJXU01000213.1"/>
</dbReference>
<dbReference type="EMBL" id="FRCA01000018">
    <property type="protein sequence ID" value="SHM91267.1"/>
    <property type="molecule type" value="Genomic_DNA"/>
</dbReference>
<evidence type="ECO:0000313" key="4">
    <source>
        <dbReference type="Proteomes" id="UP000184123"/>
    </source>
</evidence>
<dbReference type="InterPro" id="IPR010982">
    <property type="entry name" value="Lambda_DNA-bd_dom_sf"/>
</dbReference>
<evidence type="ECO:0000313" key="5">
    <source>
        <dbReference type="Proteomes" id="UP000321726"/>
    </source>
</evidence>
<dbReference type="EMBL" id="BJXU01000213">
    <property type="protein sequence ID" value="GEN26338.1"/>
    <property type="molecule type" value="Genomic_DNA"/>
</dbReference>
<dbReference type="Proteomes" id="UP000321726">
    <property type="component" value="Unassembled WGS sequence"/>
</dbReference>
<name>A0A1M7MK87_9GAMM</name>
<evidence type="ECO:0000313" key="2">
    <source>
        <dbReference type="EMBL" id="GEN26338.1"/>
    </source>
</evidence>
<reference evidence="2 5" key="2">
    <citation type="submission" date="2019-07" db="EMBL/GenBank/DDBJ databases">
        <title>Whole genome shotgun sequence of Halomonas cupida NBRC 102219.</title>
        <authorList>
            <person name="Hosoyama A."/>
            <person name="Uohara A."/>
            <person name="Ohji S."/>
            <person name="Ichikawa N."/>
        </authorList>
    </citation>
    <scope>NUCLEOTIDE SEQUENCE [LARGE SCALE GENOMIC DNA]</scope>
    <source>
        <strain evidence="2 5">NBRC 102219</strain>
    </source>
</reference>
<dbReference type="GO" id="GO:0003677">
    <property type="term" value="F:DNA binding"/>
    <property type="evidence" value="ECO:0007669"/>
    <property type="project" value="UniProtKB-KW"/>
</dbReference>
<organism evidence="3 4">
    <name type="scientific">Halomonas cupida</name>
    <dbReference type="NCBI Taxonomy" id="44933"/>
    <lineage>
        <taxon>Bacteria</taxon>
        <taxon>Pseudomonadati</taxon>
        <taxon>Pseudomonadota</taxon>
        <taxon>Gammaproteobacteria</taxon>
        <taxon>Oceanospirillales</taxon>
        <taxon>Halomonadaceae</taxon>
        <taxon>Halomonas</taxon>
    </lineage>
</organism>